<keyword evidence="3 6" id="KW-0547">Nucleotide-binding</keyword>
<keyword evidence="9" id="KW-1185">Reference proteome</keyword>
<feature type="binding site" evidence="6">
    <location>
        <position position="90"/>
    </location>
    <ligand>
        <name>ATP</name>
        <dbReference type="ChEBI" id="CHEBI:30616"/>
    </ligand>
</feature>
<dbReference type="GO" id="GO:0043484">
    <property type="term" value="P:regulation of RNA splicing"/>
    <property type="evidence" value="ECO:0007669"/>
    <property type="project" value="TreeGrafter"/>
</dbReference>
<evidence type="ECO:0000256" key="5">
    <source>
        <dbReference type="ARBA" id="ARBA00022840"/>
    </source>
</evidence>
<dbReference type="PROSITE" id="PS50011">
    <property type="entry name" value="PROTEIN_KINASE_DOM"/>
    <property type="match status" value="1"/>
</dbReference>
<sequence>MHASKLPTLSPPAISIPEPDHLVLEESSRGEIESALTYGRLGGHHPIHLGDHLGDGRYRIIHKLGSGGFANVWLCRDMKSREITKYVALKVLLSGASVGDDCDEMRVSKMLGKLHLDMDQEAGAKYICLPSDHFEIDGPNGSHRCFVYPVLGPTVTAPILRKFESPDKVLRNICLKVVQAIDFLHGHGICHGDLTPFNILLQTSGLDGLSEDEIIHMLGEPRKVRVLTQSGENPTEPTAPKYLVRPVDWNSTSIDLKFVSDQPCVIDLGQSFQVTDPPRDFALTPEPYQSPELMLDKALGLGCDLWALGCTLFEIRTGGRLFGKWANTDDAYLCDMANTLGKFPEPWWSTTWESRKKWYKDEVDSQGRVISILNDLAKDNVVPEEPESNRDIHPSGSLQGKLAQGLRYEVGWPSWDSFSRDISADEIEMFSDLLGKLVKFDPKDRLTAKAAQDHEWFKM</sequence>
<evidence type="ECO:0000256" key="3">
    <source>
        <dbReference type="ARBA" id="ARBA00022741"/>
    </source>
</evidence>
<dbReference type="PANTHER" id="PTHR45646:SF11">
    <property type="entry name" value="SERINE_THREONINE-PROTEIN KINASE DOA"/>
    <property type="match status" value="1"/>
</dbReference>
<dbReference type="GO" id="GO:0005524">
    <property type="term" value="F:ATP binding"/>
    <property type="evidence" value="ECO:0007669"/>
    <property type="project" value="UniProtKB-UniRule"/>
</dbReference>
<feature type="domain" description="Protein kinase" evidence="7">
    <location>
        <begin position="58"/>
        <end position="457"/>
    </location>
</feature>
<dbReference type="GO" id="GO:0004674">
    <property type="term" value="F:protein serine/threonine kinase activity"/>
    <property type="evidence" value="ECO:0007669"/>
    <property type="project" value="UniProtKB-KW"/>
</dbReference>
<name>A0A370TWM7_9HELO</name>
<dbReference type="OrthoDB" id="5979581at2759"/>
<dbReference type="SUPFAM" id="SSF56112">
    <property type="entry name" value="Protein kinase-like (PK-like)"/>
    <property type="match status" value="1"/>
</dbReference>
<dbReference type="Proteomes" id="UP000254866">
    <property type="component" value="Unassembled WGS sequence"/>
</dbReference>
<protein>
    <recommendedName>
        <fullName evidence="7">Protein kinase domain-containing protein</fullName>
    </recommendedName>
</protein>
<evidence type="ECO:0000256" key="4">
    <source>
        <dbReference type="ARBA" id="ARBA00022777"/>
    </source>
</evidence>
<dbReference type="GeneID" id="43597125"/>
<organism evidence="8 9">
    <name type="scientific">Venustampulla echinocandica</name>
    <dbReference type="NCBI Taxonomy" id="2656787"/>
    <lineage>
        <taxon>Eukaryota</taxon>
        <taxon>Fungi</taxon>
        <taxon>Dikarya</taxon>
        <taxon>Ascomycota</taxon>
        <taxon>Pezizomycotina</taxon>
        <taxon>Leotiomycetes</taxon>
        <taxon>Helotiales</taxon>
        <taxon>Pleuroascaceae</taxon>
        <taxon>Venustampulla</taxon>
    </lineage>
</organism>
<keyword evidence="4" id="KW-0418">Kinase</keyword>
<dbReference type="InterPro" id="IPR017441">
    <property type="entry name" value="Protein_kinase_ATP_BS"/>
</dbReference>
<dbReference type="Gene3D" id="1.10.510.10">
    <property type="entry name" value="Transferase(Phosphotransferase) domain 1"/>
    <property type="match status" value="1"/>
</dbReference>
<evidence type="ECO:0000313" key="8">
    <source>
        <dbReference type="EMBL" id="RDL39936.1"/>
    </source>
</evidence>
<dbReference type="GO" id="GO:0005634">
    <property type="term" value="C:nucleus"/>
    <property type="evidence" value="ECO:0007669"/>
    <property type="project" value="TreeGrafter"/>
</dbReference>
<accession>A0A370TWM7</accession>
<reference evidence="8 9" key="1">
    <citation type="journal article" date="2018" name="IMA Fungus">
        <title>IMA Genome-F 9: Draft genome sequence of Annulohypoxylon stygium, Aspergillus mulundensis, Berkeleyomyces basicola (syn. Thielaviopsis basicola), Ceratocystis smalleyi, two Cercospora beticola strains, Coleophoma cylindrospora, Fusarium fracticaudum, Phialophora cf. hyalina, and Morchella septimelata.</title>
        <authorList>
            <person name="Wingfield B.D."/>
            <person name="Bills G.F."/>
            <person name="Dong Y."/>
            <person name="Huang W."/>
            <person name="Nel W.J."/>
            <person name="Swalarsk-Parry B.S."/>
            <person name="Vaghefi N."/>
            <person name="Wilken P.M."/>
            <person name="An Z."/>
            <person name="de Beer Z.W."/>
            <person name="De Vos L."/>
            <person name="Chen L."/>
            <person name="Duong T.A."/>
            <person name="Gao Y."/>
            <person name="Hammerbacher A."/>
            <person name="Kikkert J.R."/>
            <person name="Li Y."/>
            <person name="Li H."/>
            <person name="Li K."/>
            <person name="Li Q."/>
            <person name="Liu X."/>
            <person name="Ma X."/>
            <person name="Naidoo K."/>
            <person name="Pethybridge S.J."/>
            <person name="Sun J."/>
            <person name="Steenkamp E.T."/>
            <person name="van der Nest M.A."/>
            <person name="van Wyk S."/>
            <person name="Wingfield M.J."/>
            <person name="Xiong C."/>
            <person name="Yue Q."/>
            <person name="Zhang X."/>
        </authorList>
    </citation>
    <scope>NUCLEOTIDE SEQUENCE [LARGE SCALE GENOMIC DNA]</scope>
    <source>
        <strain evidence="8 9">BP 5553</strain>
    </source>
</reference>
<evidence type="ECO:0000256" key="1">
    <source>
        <dbReference type="ARBA" id="ARBA00022527"/>
    </source>
</evidence>
<evidence type="ECO:0000313" key="9">
    <source>
        <dbReference type="Proteomes" id="UP000254866"/>
    </source>
</evidence>
<dbReference type="RefSeq" id="XP_031872592.1">
    <property type="nucleotide sequence ID" value="XM_032012899.1"/>
</dbReference>
<comment type="caution">
    <text evidence="8">The sequence shown here is derived from an EMBL/GenBank/DDBJ whole genome shotgun (WGS) entry which is preliminary data.</text>
</comment>
<keyword evidence="5 6" id="KW-0067">ATP-binding</keyword>
<gene>
    <name evidence="8" type="ORF">BP5553_04276</name>
</gene>
<evidence type="ECO:0000256" key="2">
    <source>
        <dbReference type="ARBA" id="ARBA00022679"/>
    </source>
</evidence>
<dbReference type="InterPro" id="IPR011009">
    <property type="entry name" value="Kinase-like_dom_sf"/>
</dbReference>
<proteinExistence type="predicted"/>
<dbReference type="AlphaFoldDB" id="A0A370TWM7"/>
<evidence type="ECO:0000256" key="6">
    <source>
        <dbReference type="PROSITE-ProRule" id="PRU10141"/>
    </source>
</evidence>
<keyword evidence="2" id="KW-0808">Transferase</keyword>
<evidence type="ECO:0000259" key="7">
    <source>
        <dbReference type="PROSITE" id="PS50011"/>
    </source>
</evidence>
<dbReference type="STRING" id="2656787.A0A370TWM7"/>
<dbReference type="Gene3D" id="3.30.200.20">
    <property type="entry name" value="Phosphorylase Kinase, domain 1"/>
    <property type="match status" value="1"/>
</dbReference>
<dbReference type="PROSITE" id="PS00107">
    <property type="entry name" value="PROTEIN_KINASE_ATP"/>
    <property type="match status" value="1"/>
</dbReference>
<dbReference type="InterPro" id="IPR000719">
    <property type="entry name" value="Prot_kinase_dom"/>
</dbReference>
<dbReference type="SMART" id="SM00220">
    <property type="entry name" value="S_TKc"/>
    <property type="match status" value="1"/>
</dbReference>
<dbReference type="InterPro" id="IPR051175">
    <property type="entry name" value="CLK_kinases"/>
</dbReference>
<dbReference type="EMBL" id="NPIC01000002">
    <property type="protein sequence ID" value="RDL39936.1"/>
    <property type="molecule type" value="Genomic_DNA"/>
</dbReference>
<dbReference type="PANTHER" id="PTHR45646">
    <property type="entry name" value="SERINE/THREONINE-PROTEIN KINASE DOA-RELATED"/>
    <property type="match status" value="1"/>
</dbReference>
<dbReference type="Pfam" id="PF00069">
    <property type="entry name" value="Pkinase"/>
    <property type="match status" value="2"/>
</dbReference>
<keyword evidence="1" id="KW-0723">Serine/threonine-protein kinase</keyword>